<comment type="similarity">
    <text evidence="2 15">Belongs to the HSF family.</text>
</comment>
<keyword evidence="3" id="KW-0597">Phosphoprotein</keyword>
<keyword evidence="13" id="KW-0863">Zinc-finger</keyword>
<dbReference type="GO" id="GO:0003723">
    <property type="term" value="F:RNA binding"/>
    <property type="evidence" value="ECO:0007669"/>
    <property type="project" value="InterPro"/>
</dbReference>
<dbReference type="NCBIfam" id="TIGR00756">
    <property type="entry name" value="PPR"/>
    <property type="match status" value="6"/>
</dbReference>
<evidence type="ECO:0000256" key="2">
    <source>
        <dbReference type="ARBA" id="ARBA00006403"/>
    </source>
</evidence>
<dbReference type="Pfam" id="PF20431">
    <property type="entry name" value="E_motif"/>
    <property type="match status" value="1"/>
</dbReference>
<dbReference type="Pfam" id="PF13639">
    <property type="entry name" value="zf-RING_2"/>
    <property type="match status" value="1"/>
</dbReference>
<dbReference type="InterPro" id="IPR046848">
    <property type="entry name" value="E_motif"/>
</dbReference>
<dbReference type="InterPro" id="IPR000232">
    <property type="entry name" value="HSF_DNA-bd"/>
</dbReference>
<dbReference type="GO" id="GO:0005634">
    <property type="term" value="C:nucleus"/>
    <property type="evidence" value="ECO:0007669"/>
    <property type="project" value="UniProtKB-SubCell"/>
</dbReference>
<dbReference type="OrthoDB" id="185373at2759"/>
<evidence type="ECO:0000256" key="10">
    <source>
        <dbReference type="ARBA" id="ARBA00023242"/>
    </source>
</evidence>
<accession>A0A484KFV0</accession>
<evidence type="ECO:0000256" key="8">
    <source>
        <dbReference type="ARBA" id="ARBA00023159"/>
    </source>
</evidence>
<keyword evidence="20" id="KW-1185">Reference proteome</keyword>
<dbReference type="FunFam" id="1.25.40.10:FF:000344">
    <property type="entry name" value="Pentatricopeptide repeat-containing protein"/>
    <property type="match status" value="2"/>
</dbReference>
<evidence type="ECO:0000256" key="6">
    <source>
        <dbReference type="ARBA" id="ARBA00023016"/>
    </source>
</evidence>
<keyword evidence="16" id="KW-0175">Coiled coil</keyword>
<dbReference type="FunFam" id="1.10.10.10:FF:000057">
    <property type="entry name" value="Heat shock transcription factor 1"/>
    <property type="match status" value="1"/>
</dbReference>
<organism evidence="19 20">
    <name type="scientific">Cuscuta campestris</name>
    <dbReference type="NCBI Taxonomy" id="132261"/>
    <lineage>
        <taxon>Eukaryota</taxon>
        <taxon>Viridiplantae</taxon>
        <taxon>Streptophyta</taxon>
        <taxon>Embryophyta</taxon>
        <taxon>Tracheophyta</taxon>
        <taxon>Spermatophyta</taxon>
        <taxon>Magnoliopsida</taxon>
        <taxon>eudicotyledons</taxon>
        <taxon>Gunneridae</taxon>
        <taxon>Pentapetalae</taxon>
        <taxon>asterids</taxon>
        <taxon>lamiids</taxon>
        <taxon>Solanales</taxon>
        <taxon>Convolvulaceae</taxon>
        <taxon>Cuscuteae</taxon>
        <taxon>Cuscuta</taxon>
        <taxon>Cuscuta subgen. Grammica</taxon>
        <taxon>Cuscuta sect. Cleistogrammica</taxon>
    </lineage>
</organism>
<feature type="repeat" description="PPR" evidence="14">
    <location>
        <begin position="830"/>
        <end position="864"/>
    </location>
</feature>
<feature type="coiled-coil region" evidence="16">
    <location>
        <begin position="122"/>
        <end position="149"/>
    </location>
</feature>
<dbReference type="Pfam" id="PF13041">
    <property type="entry name" value="PPR_2"/>
    <property type="match status" value="2"/>
</dbReference>
<sequence length="1408" mass="158924">MGGSEGGGTPCDPQAAAPFLTKTYELVEDPSTDLVVSWSQSGLSFIVWNPPLFCSDLLPAYFKHNNFSSFIRQLNTYGFRKIVPERWEFANEEFVRGQRDLLKNMRRRKPVHSHSSSSCFERRVFEEEIDRLRNENRLLREEVGRHEKENQEHRFEFFSLQHRMQGIDRRQRRLVAFLGQLWLRPELLLSSSHWLNFHNRKKPRLSSPLPAAMLHKEEEEEEEETRFLSSLQKELESSVDYNCESGLMLRSGISYEISSGEGNCDGVCESRTPSSPSSFIVDVETAGEKGSPDAGDNNGVEIEGGSLASVAGNNGGNDVFWQQFLTETPGESDQQGVEPGAEETCGGGGLAVNGARRLLQQNCLDSRIDPHACIKLLESFTESKSLSQGKAILLDKLTRFYISCRRLELARRVFYSIPSTDRRNKSILWNQMIRAYAWDGPFERAVEMYYEMKNYGVTPTKYTYPFVLKACSALQDLENGKVVHEDVERHGLGNDVYVRTALVDFYVKCGCLADAREVFDGMTERDTVAWNALIAGFSSHGLYGEMANLVMEMQKSGVHANPSTMVAMLPAIGEANKLREGKSVHGSCIRMGFVGCVVLDTAILDVYGKCKQLDYAKRIFIAMNSKNEVTWSAMIGACVTCDSALKGLELFGTMRLEQNFNLSSSMLAILIRACAKLIDLRRGKQIHAQIIKMGSFLDLMVSNTLLSMYAKCGRIDEAMRLFEEMNFTDSVSYSAIISGSGQNGNAEEALHIFKQMQCSCVEPDYSTMMGFFPACSQLAALQHGVCGHGFSIVKGYTTDISICNALIDMYSKCGKVEAARLVFDRMRTRDVVSWNTMISGYGLHGRGREAISMFNDMLTVGQQPDGITFISLFFACSHSGLVTEGKHWFHTMCQEFKVAAKMDHYLCMVDLLGRAGLLDEAYSLIKAMPFEPDARIWSALLAACRTHRNIELAEDVSNKIHTIGPESPGDFVLLSNLYSTAERWDDAAHIRIVQKDSGFKKNPGCSWVEVNGIVHAFVGGDQSHPQSVRINEKLNELSLEMKRSGEYLLAQRRTINKMSSWHGDNPFDYLPPQSQRYWQRNDLGSFIQGPPSSYARTRMQTGFRQSHLLEEPIDRYNRNQMQPGFPHSRPLEEPTDQYNRSRVQPGFPQSSPPEEPADLYNRSRVLHGFPHSRLSEEASDWYNRNRIQPGFLSSEEPPPPSFQSSQNPGFQRSRLPSNSRRLIGGALFGFTTDTTLPTRVTVYEEVVRGNGFPTQPQPGRSSIPRHMQHHRNHQSPGDESKLTIDEQNKVLSKLRKEKYNPATPKQREVEEEEEEGKRCSVCLEDFEAREEVTVTPCRHMFHDECIVPWVTKEGSCPVCRSALLERKKSNVGPPAVDRDLLEFVRALALDDDDDVRYQNMIPLFLLGR</sequence>
<keyword evidence="8" id="KW-0010">Activator</keyword>
<dbReference type="InterPro" id="IPR036390">
    <property type="entry name" value="WH_DNA-bd_sf"/>
</dbReference>
<dbReference type="PROSITE" id="PS00434">
    <property type="entry name" value="HSF_DOMAIN"/>
    <property type="match status" value="1"/>
</dbReference>
<keyword evidence="4" id="KW-0677">Repeat</keyword>
<evidence type="ECO:0000256" key="14">
    <source>
        <dbReference type="PROSITE-ProRule" id="PRU00708"/>
    </source>
</evidence>
<dbReference type="Gene3D" id="3.30.40.10">
    <property type="entry name" value="Zinc/RING finger domain, C3HC4 (zinc finger)"/>
    <property type="match status" value="1"/>
</dbReference>
<dbReference type="Pfam" id="PF01535">
    <property type="entry name" value="PPR"/>
    <property type="match status" value="5"/>
</dbReference>
<keyword evidence="9" id="KW-0804">Transcription</keyword>
<keyword evidence="6" id="KW-0346">Stress response</keyword>
<feature type="region of interest" description="Disordered" evidence="17">
    <location>
        <begin position="286"/>
        <end position="308"/>
    </location>
</feature>
<dbReference type="Proteomes" id="UP000595140">
    <property type="component" value="Unassembled WGS sequence"/>
</dbReference>
<evidence type="ECO:0000256" key="9">
    <source>
        <dbReference type="ARBA" id="ARBA00023163"/>
    </source>
</evidence>
<dbReference type="Pfam" id="PF12854">
    <property type="entry name" value="PPR_1"/>
    <property type="match status" value="1"/>
</dbReference>
<feature type="repeat" description="PPR" evidence="14">
    <location>
        <begin position="425"/>
        <end position="459"/>
    </location>
</feature>
<keyword evidence="10" id="KW-0539">Nucleus</keyword>
<name>A0A484KFV0_9ASTE</name>
<dbReference type="PANTHER" id="PTHR47926">
    <property type="entry name" value="PENTATRICOPEPTIDE REPEAT-CONTAINING PROTEIN"/>
    <property type="match status" value="1"/>
</dbReference>
<evidence type="ECO:0000256" key="16">
    <source>
        <dbReference type="SAM" id="Coils"/>
    </source>
</evidence>
<dbReference type="GO" id="GO:0043565">
    <property type="term" value="F:sequence-specific DNA binding"/>
    <property type="evidence" value="ECO:0007669"/>
    <property type="project" value="InterPro"/>
</dbReference>
<dbReference type="InterPro" id="IPR001841">
    <property type="entry name" value="Znf_RING"/>
</dbReference>
<dbReference type="SUPFAM" id="SSF46785">
    <property type="entry name" value="Winged helix' DNA-binding domain"/>
    <property type="match status" value="1"/>
</dbReference>
<dbReference type="Gene3D" id="1.10.10.10">
    <property type="entry name" value="Winged helix-like DNA-binding domain superfamily/Winged helix DNA-binding domain"/>
    <property type="match status" value="1"/>
</dbReference>
<proteinExistence type="inferred from homology"/>
<keyword evidence="13" id="KW-0862">Zinc</keyword>
<dbReference type="SMART" id="SM00184">
    <property type="entry name" value="RING"/>
    <property type="match status" value="1"/>
</dbReference>
<evidence type="ECO:0000256" key="15">
    <source>
        <dbReference type="RuleBase" id="RU004020"/>
    </source>
</evidence>
<evidence type="ECO:0000256" key="17">
    <source>
        <dbReference type="SAM" id="MobiDB-lite"/>
    </source>
</evidence>
<evidence type="ECO:0000313" key="20">
    <source>
        <dbReference type="Proteomes" id="UP000595140"/>
    </source>
</evidence>
<dbReference type="InterPro" id="IPR046849">
    <property type="entry name" value="E2_motif"/>
</dbReference>
<gene>
    <name evidence="19" type="ORF">CCAM_LOCUS3635</name>
</gene>
<keyword evidence="5" id="KW-0805">Transcription regulation</keyword>
<evidence type="ECO:0000256" key="1">
    <source>
        <dbReference type="ARBA" id="ARBA00004123"/>
    </source>
</evidence>
<dbReference type="GO" id="GO:0005737">
    <property type="term" value="C:cytoplasm"/>
    <property type="evidence" value="ECO:0007669"/>
    <property type="project" value="UniProtKB-ARBA"/>
</dbReference>
<keyword evidence="7" id="KW-0238">DNA-binding</keyword>
<dbReference type="EMBL" id="OOIL02000204">
    <property type="protein sequence ID" value="VFQ61859.1"/>
    <property type="molecule type" value="Genomic_DNA"/>
</dbReference>
<evidence type="ECO:0000256" key="3">
    <source>
        <dbReference type="ARBA" id="ARBA00022553"/>
    </source>
</evidence>
<evidence type="ECO:0000256" key="4">
    <source>
        <dbReference type="ARBA" id="ARBA00022737"/>
    </source>
</evidence>
<dbReference type="InterPro" id="IPR036388">
    <property type="entry name" value="WH-like_DNA-bd_sf"/>
</dbReference>
<dbReference type="Gene3D" id="1.25.40.10">
    <property type="entry name" value="Tetratricopeptide repeat domain"/>
    <property type="match status" value="4"/>
</dbReference>
<dbReference type="InterPro" id="IPR011990">
    <property type="entry name" value="TPR-like_helical_dom_sf"/>
</dbReference>
<comment type="subcellular location">
    <subcellularLocation>
        <location evidence="1">Nucleus</location>
    </subcellularLocation>
</comment>
<feature type="repeat" description="PPR" evidence="14">
    <location>
        <begin position="526"/>
        <end position="560"/>
    </location>
</feature>
<dbReference type="InterPro" id="IPR013083">
    <property type="entry name" value="Znf_RING/FYVE/PHD"/>
</dbReference>
<evidence type="ECO:0000259" key="18">
    <source>
        <dbReference type="PROSITE" id="PS50089"/>
    </source>
</evidence>
<feature type="repeat" description="PPR" evidence="14">
    <location>
        <begin position="729"/>
        <end position="763"/>
    </location>
</feature>
<dbReference type="InterPro" id="IPR002885">
    <property type="entry name" value="PPR_rpt"/>
</dbReference>
<dbReference type="Pfam" id="PF20430">
    <property type="entry name" value="Eplus_motif"/>
    <property type="match status" value="1"/>
</dbReference>
<dbReference type="SUPFAM" id="SSF57850">
    <property type="entry name" value="RING/U-box"/>
    <property type="match status" value="1"/>
</dbReference>
<protein>
    <recommendedName>
        <fullName evidence="12">Heat stress transcription factor</fullName>
    </recommendedName>
</protein>
<comment type="function">
    <text evidence="11">DNA-binding protein that specifically binds heat shock promoter elements (HSE) and activates transcription.</text>
</comment>
<feature type="repeat" description="PPR" evidence="14">
    <location>
        <begin position="698"/>
        <end position="728"/>
    </location>
</feature>
<dbReference type="GO" id="GO:0008270">
    <property type="term" value="F:zinc ion binding"/>
    <property type="evidence" value="ECO:0007669"/>
    <property type="project" value="UniProtKB-KW"/>
</dbReference>
<keyword evidence="13" id="KW-0479">Metal-binding</keyword>
<dbReference type="PANTHER" id="PTHR47926:SF536">
    <property type="entry name" value="DYW DOMAIN-CONTAINING PROTEIN"/>
    <property type="match status" value="1"/>
</dbReference>
<dbReference type="PRINTS" id="PR00056">
    <property type="entry name" value="HSFDOMAIN"/>
</dbReference>
<feature type="domain" description="RING-type" evidence="18">
    <location>
        <begin position="1319"/>
        <end position="1360"/>
    </location>
</feature>
<dbReference type="Pfam" id="PF00447">
    <property type="entry name" value="HSF_DNA-bind"/>
    <property type="match status" value="1"/>
</dbReference>
<dbReference type="FunFam" id="1.25.40.10:FF:000184">
    <property type="entry name" value="Pentatricopeptide repeat-containing protein, chloroplastic"/>
    <property type="match status" value="1"/>
</dbReference>
<dbReference type="PROSITE" id="PS50089">
    <property type="entry name" value="ZF_RING_2"/>
    <property type="match status" value="1"/>
</dbReference>
<feature type="region of interest" description="Disordered" evidence="17">
    <location>
        <begin position="1118"/>
        <end position="1158"/>
    </location>
</feature>
<evidence type="ECO:0000256" key="5">
    <source>
        <dbReference type="ARBA" id="ARBA00023015"/>
    </source>
</evidence>
<dbReference type="SMART" id="SM00415">
    <property type="entry name" value="HSF"/>
    <property type="match status" value="1"/>
</dbReference>
<dbReference type="GO" id="GO:0009451">
    <property type="term" value="P:RNA modification"/>
    <property type="evidence" value="ECO:0007669"/>
    <property type="project" value="InterPro"/>
</dbReference>
<dbReference type="CDD" id="cd16454">
    <property type="entry name" value="RING-H2_PA-TM-RING"/>
    <property type="match status" value="1"/>
</dbReference>
<evidence type="ECO:0000313" key="19">
    <source>
        <dbReference type="EMBL" id="VFQ61859.1"/>
    </source>
</evidence>
<dbReference type="InterPro" id="IPR046960">
    <property type="entry name" value="PPR_At4g14850-like_plant"/>
</dbReference>
<feature type="compositionally biased region" description="Low complexity" evidence="17">
    <location>
        <begin position="1202"/>
        <end position="1211"/>
    </location>
</feature>
<feature type="region of interest" description="Disordered" evidence="17">
    <location>
        <begin position="1249"/>
        <end position="1314"/>
    </location>
</feature>
<dbReference type="GO" id="GO:0003700">
    <property type="term" value="F:DNA-binding transcription factor activity"/>
    <property type="evidence" value="ECO:0007669"/>
    <property type="project" value="InterPro"/>
</dbReference>
<reference evidence="19 20" key="1">
    <citation type="submission" date="2018-04" db="EMBL/GenBank/DDBJ databases">
        <authorList>
            <person name="Vogel A."/>
        </authorList>
    </citation>
    <scope>NUCLEOTIDE SEQUENCE [LARGE SCALE GENOMIC DNA]</scope>
</reference>
<evidence type="ECO:0000256" key="7">
    <source>
        <dbReference type="ARBA" id="ARBA00023125"/>
    </source>
</evidence>
<dbReference type="PROSITE" id="PS51375">
    <property type="entry name" value="PPR"/>
    <property type="match status" value="6"/>
</dbReference>
<feature type="compositionally biased region" description="Basic and acidic residues" evidence="17">
    <location>
        <begin position="1276"/>
        <end position="1288"/>
    </location>
</feature>
<evidence type="ECO:0000256" key="13">
    <source>
        <dbReference type="PROSITE-ProRule" id="PRU00175"/>
    </source>
</evidence>
<feature type="region of interest" description="Disordered" evidence="17">
    <location>
        <begin position="1188"/>
        <end position="1217"/>
    </location>
</feature>
<evidence type="ECO:0000256" key="12">
    <source>
        <dbReference type="ARBA" id="ARBA00081483"/>
    </source>
</evidence>
<feature type="repeat" description="PPR" evidence="14">
    <location>
        <begin position="799"/>
        <end position="829"/>
    </location>
</feature>
<evidence type="ECO:0000256" key="11">
    <source>
        <dbReference type="ARBA" id="ARBA00055747"/>
    </source>
</evidence>